<accession>A0ABY2B9L9</accession>
<sequence>MREDSSHGSGKARLLTFGVLLLVAAVAAAVLSWAASSRPAGNTLRYEAAKTALQILAVVVIGGFATLATFTYQSTRTQEMQRLARQEERRHRLEDLAADKRDRQDDALRTLLQDTLVSYNATKKLRRKLRAVIEERFTIEAYDKYMFELIDRQLEFEQFARLCPLIDDNRLQNPLIGEPTHLLDPRPECESLEYSYRKIERYLNRIIREYEKSRAKVASTPAGIPISNLSKLSAFLGSRFPRVASRHMDKIVVILHTAVLQPPHLTPEPPTVRRERPRQPRPDTPVVSSG</sequence>
<keyword evidence="3" id="KW-0812">Transmembrane</keyword>
<name>A0ABY2B9L9_9ACTN</name>
<dbReference type="EMBL" id="SLWM01000024">
    <property type="protein sequence ID" value="TCO12887.1"/>
    <property type="molecule type" value="Genomic_DNA"/>
</dbReference>
<organism evidence="4 5">
    <name type="scientific">Kribbella orskensis</name>
    <dbReference type="NCBI Taxonomy" id="2512216"/>
    <lineage>
        <taxon>Bacteria</taxon>
        <taxon>Bacillati</taxon>
        <taxon>Actinomycetota</taxon>
        <taxon>Actinomycetes</taxon>
        <taxon>Propionibacteriales</taxon>
        <taxon>Kribbellaceae</taxon>
        <taxon>Kribbella</taxon>
    </lineage>
</organism>
<evidence type="ECO:0000256" key="1">
    <source>
        <dbReference type="SAM" id="Coils"/>
    </source>
</evidence>
<feature type="transmembrane region" description="Helical" evidence="3">
    <location>
        <begin position="53"/>
        <end position="72"/>
    </location>
</feature>
<evidence type="ECO:0000313" key="5">
    <source>
        <dbReference type="Proteomes" id="UP000295818"/>
    </source>
</evidence>
<proteinExistence type="predicted"/>
<gene>
    <name evidence="4" type="ORF">EV644_12411</name>
</gene>
<keyword evidence="1" id="KW-0175">Coiled coil</keyword>
<feature type="compositionally biased region" description="Basic and acidic residues" evidence="2">
    <location>
        <begin position="271"/>
        <end position="281"/>
    </location>
</feature>
<dbReference type="Proteomes" id="UP000295818">
    <property type="component" value="Unassembled WGS sequence"/>
</dbReference>
<keyword evidence="5" id="KW-1185">Reference proteome</keyword>
<evidence type="ECO:0000313" key="4">
    <source>
        <dbReference type="EMBL" id="TCO12887.1"/>
    </source>
</evidence>
<reference evidence="4 5" key="1">
    <citation type="journal article" date="2015" name="Stand. Genomic Sci.">
        <title>Genomic Encyclopedia of Bacterial and Archaeal Type Strains, Phase III: the genomes of soil and plant-associated and newly described type strains.</title>
        <authorList>
            <person name="Whitman W.B."/>
            <person name="Woyke T."/>
            <person name="Klenk H.P."/>
            <person name="Zhou Y."/>
            <person name="Lilburn T.G."/>
            <person name="Beck B.J."/>
            <person name="De Vos P."/>
            <person name="Vandamme P."/>
            <person name="Eisen J.A."/>
            <person name="Garrity G."/>
            <person name="Hugenholtz P."/>
            <person name="Kyrpides N.C."/>
        </authorList>
    </citation>
    <scope>NUCLEOTIDE SEQUENCE [LARGE SCALE GENOMIC DNA]</scope>
    <source>
        <strain evidence="4 5">VKM Ac-2538</strain>
    </source>
</reference>
<keyword evidence="3" id="KW-1133">Transmembrane helix</keyword>
<feature type="coiled-coil region" evidence="1">
    <location>
        <begin position="76"/>
        <end position="103"/>
    </location>
</feature>
<feature type="region of interest" description="Disordered" evidence="2">
    <location>
        <begin position="263"/>
        <end position="290"/>
    </location>
</feature>
<protein>
    <submittedName>
        <fullName evidence="4">Uncharacterized protein</fullName>
    </submittedName>
</protein>
<comment type="caution">
    <text evidence="4">The sequence shown here is derived from an EMBL/GenBank/DDBJ whole genome shotgun (WGS) entry which is preliminary data.</text>
</comment>
<feature type="transmembrane region" description="Helical" evidence="3">
    <location>
        <begin position="12"/>
        <end position="33"/>
    </location>
</feature>
<dbReference type="RefSeq" id="WP_132195199.1">
    <property type="nucleotide sequence ID" value="NZ_SLWM01000024.1"/>
</dbReference>
<evidence type="ECO:0000256" key="2">
    <source>
        <dbReference type="SAM" id="MobiDB-lite"/>
    </source>
</evidence>
<evidence type="ECO:0000256" key="3">
    <source>
        <dbReference type="SAM" id="Phobius"/>
    </source>
</evidence>
<keyword evidence="3" id="KW-0472">Membrane</keyword>